<organism evidence="5 6">
    <name type="scientific">Schistosoma margrebowiei</name>
    <dbReference type="NCBI Taxonomy" id="48269"/>
    <lineage>
        <taxon>Eukaryota</taxon>
        <taxon>Metazoa</taxon>
        <taxon>Spiralia</taxon>
        <taxon>Lophotrochozoa</taxon>
        <taxon>Platyhelminthes</taxon>
        <taxon>Trematoda</taxon>
        <taxon>Digenea</taxon>
        <taxon>Strigeidida</taxon>
        <taxon>Schistosomatoidea</taxon>
        <taxon>Schistosomatidae</taxon>
        <taxon>Schistosoma</taxon>
    </lineage>
</organism>
<name>A0AA84Z4S4_9TREM</name>
<dbReference type="GO" id="GO:0005634">
    <property type="term" value="C:nucleus"/>
    <property type="evidence" value="ECO:0007669"/>
    <property type="project" value="TreeGrafter"/>
</dbReference>
<evidence type="ECO:0000259" key="4">
    <source>
        <dbReference type="PROSITE" id="PS50102"/>
    </source>
</evidence>
<feature type="compositionally biased region" description="Basic and acidic residues" evidence="3">
    <location>
        <begin position="104"/>
        <end position="118"/>
    </location>
</feature>
<dbReference type="SUPFAM" id="SSF54928">
    <property type="entry name" value="RNA-binding domain, RBD"/>
    <property type="match status" value="1"/>
</dbReference>
<evidence type="ECO:0000313" key="6">
    <source>
        <dbReference type="WBParaSite" id="SMRG1_11200.1"/>
    </source>
</evidence>
<dbReference type="Proteomes" id="UP000050790">
    <property type="component" value="Unassembled WGS sequence"/>
</dbReference>
<feature type="compositionally biased region" description="Basic residues" evidence="3">
    <location>
        <begin position="89"/>
        <end position="102"/>
    </location>
</feature>
<dbReference type="WBParaSite" id="SMRG1_11200.1">
    <property type="protein sequence ID" value="SMRG1_11200.1"/>
    <property type="gene ID" value="SMRG1_11200"/>
</dbReference>
<dbReference type="AlphaFoldDB" id="A0AA84Z4S4"/>
<dbReference type="GO" id="GO:0005737">
    <property type="term" value="C:cytoplasm"/>
    <property type="evidence" value="ECO:0007669"/>
    <property type="project" value="TreeGrafter"/>
</dbReference>
<dbReference type="SMART" id="SM00360">
    <property type="entry name" value="RRM"/>
    <property type="match status" value="3"/>
</dbReference>
<feature type="compositionally biased region" description="Basic and acidic residues" evidence="3">
    <location>
        <begin position="28"/>
        <end position="40"/>
    </location>
</feature>
<feature type="domain" description="RRM" evidence="4">
    <location>
        <begin position="212"/>
        <end position="279"/>
    </location>
</feature>
<protein>
    <recommendedName>
        <fullName evidence="4">RRM domain-containing protein</fullName>
    </recommendedName>
</protein>
<reference evidence="6" key="1">
    <citation type="submission" date="2023-11" db="UniProtKB">
        <authorList>
            <consortium name="WormBaseParasite"/>
        </authorList>
    </citation>
    <scope>IDENTIFICATION</scope>
</reference>
<dbReference type="InterPro" id="IPR000504">
    <property type="entry name" value="RRM_dom"/>
</dbReference>
<feature type="region of interest" description="Disordered" evidence="3">
    <location>
        <begin position="1"/>
        <end position="118"/>
    </location>
</feature>
<evidence type="ECO:0000256" key="2">
    <source>
        <dbReference type="PROSITE-ProRule" id="PRU00176"/>
    </source>
</evidence>
<feature type="compositionally biased region" description="Basic residues" evidence="3">
    <location>
        <begin position="42"/>
        <end position="52"/>
    </location>
</feature>
<dbReference type="Pfam" id="PF00076">
    <property type="entry name" value="RRM_1"/>
    <property type="match status" value="1"/>
</dbReference>
<dbReference type="Gene3D" id="3.30.70.330">
    <property type="match status" value="2"/>
</dbReference>
<evidence type="ECO:0000256" key="1">
    <source>
        <dbReference type="ARBA" id="ARBA00022884"/>
    </source>
</evidence>
<dbReference type="CDD" id="cd00590">
    <property type="entry name" value="RRM_SF"/>
    <property type="match status" value="1"/>
</dbReference>
<dbReference type="InterPro" id="IPR050374">
    <property type="entry name" value="RRT5_SRSF_SR"/>
</dbReference>
<accession>A0AA84Z4S4</accession>
<dbReference type="PANTHER" id="PTHR23003">
    <property type="entry name" value="RNA RECOGNITION MOTIF RRM DOMAIN CONTAINING PROTEIN"/>
    <property type="match status" value="1"/>
</dbReference>
<dbReference type="PANTHER" id="PTHR23003:SF17">
    <property type="entry name" value="RNA-BINDING PROTEIN PIN4"/>
    <property type="match status" value="1"/>
</dbReference>
<keyword evidence="1 2" id="KW-0694">RNA-binding</keyword>
<proteinExistence type="predicted"/>
<sequence length="666" mass="76587">MLMKPIIDSESGKLNKKSSPQNIKQKLFRQDGTNKSDIKGYMRMHSKKKRQKYINSTVEDKTTETEQNTLLTSGLKVDSQSEESDRLRSKNKTRREKNKSVTKRLPEHPDSVMSSKDHCSVSNQNCLSLLITNLPKHINYSMLKDAIPSAARLHLFRKSGKRLAFANFYTMDDYSNAISRLEGLEFDGIKPLFRQVTRHEKTEKEKPESGELRLTIHNLPYSITTTELEDEFPTAKSIIINTKKTGVNKGSCLLEFECHDDLQVVLDACQNKVIGGRRVSALPGLHFEIKSENTKANTKEATTFGIKICKLSTSIEDDRLRQQFPLGSIIEYCSVPTSNPSCRNVFLTLKNNISNQLIVKKLRRKGIDQHRLRIQLWYKKNFKSQKIELKPPTDDNKNKIDELKLKTSGSAENVEMTFSESDKKNKSKKQKLEKMDVFLENTKLVASDSANKKHKLKKRKYECVDVNMIDSHSSNTPQFHKKKEFKTKERSHIGDNPKHIVFDQVDNKNKIDEPKLKTSGSAENVEMTFSESDKKNKSKKQKLEKMDVFLENTKLVASDSANKKHKLKKRKYECVDVNMIDSHSSNTPQFHKKKEFKTKERSHIGDNPKHIVFDQESMNLAFLTTDVQEKFSILHTCTHPQGIEVNPKKHRLSFEKPKGIFQQATP</sequence>
<dbReference type="PROSITE" id="PS50102">
    <property type="entry name" value="RRM"/>
    <property type="match status" value="1"/>
</dbReference>
<evidence type="ECO:0000256" key="3">
    <source>
        <dbReference type="SAM" id="MobiDB-lite"/>
    </source>
</evidence>
<evidence type="ECO:0000313" key="5">
    <source>
        <dbReference type="Proteomes" id="UP000050790"/>
    </source>
</evidence>
<dbReference type="GO" id="GO:0003729">
    <property type="term" value="F:mRNA binding"/>
    <property type="evidence" value="ECO:0007669"/>
    <property type="project" value="TreeGrafter"/>
</dbReference>
<dbReference type="InterPro" id="IPR012677">
    <property type="entry name" value="Nucleotide-bd_a/b_plait_sf"/>
</dbReference>
<dbReference type="InterPro" id="IPR035979">
    <property type="entry name" value="RBD_domain_sf"/>
</dbReference>